<name>A0A9P4V264_9PLEO</name>
<accession>A0A9P4V264</accession>
<gene>
    <name evidence="2" type="ORF">EJ04DRAFT_606852</name>
</gene>
<feature type="region of interest" description="Disordered" evidence="1">
    <location>
        <begin position="47"/>
        <end position="69"/>
    </location>
</feature>
<dbReference type="EMBL" id="ML996168">
    <property type="protein sequence ID" value="KAF2732975.1"/>
    <property type="molecule type" value="Genomic_DNA"/>
</dbReference>
<evidence type="ECO:0000313" key="2">
    <source>
        <dbReference type="EMBL" id="KAF2732975.1"/>
    </source>
</evidence>
<dbReference type="Proteomes" id="UP000799444">
    <property type="component" value="Unassembled WGS sequence"/>
</dbReference>
<sequence>MSVKHRDLTWLHATLPYCSMSQFQAFSLKIVPLSPFIPSPLNPPNSIPSPYSSAPTSLTQPKPSHPADLSLPLGADRHMSMYLLCMNPIIPLCILHRHTPTPTRHGAPETLAAGPISTTDLPLRTAPAETLTFSFSHSFVLARETALSQAKARHMQGPAFANKIEPIPSLSRPASTIAQARYVQNSVFSLRTAANIPGKFLAEKREGKACEARVRVRVSPREEALSAISPFHSSRGALSSTFTHSQTDVRCTVVIFNLKSCARRGVDLDIICRKPCYR</sequence>
<comment type="caution">
    <text evidence="2">The sequence shown here is derived from an EMBL/GenBank/DDBJ whole genome shotgun (WGS) entry which is preliminary data.</text>
</comment>
<evidence type="ECO:0000313" key="3">
    <source>
        <dbReference type="Proteomes" id="UP000799444"/>
    </source>
</evidence>
<protein>
    <submittedName>
        <fullName evidence="2">Uncharacterized protein</fullName>
    </submittedName>
</protein>
<evidence type="ECO:0000256" key="1">
    <source>
        <dbReference type="SAM" id="MobiDB-lite"/>
    </source>
</evidence>
<proteinExistence type="predicted"/>
<reference evidence="2" key="1">
    <citation type="journal article" date="2020" name="Stud. Mycol.">
        <title>101 Dothideomycetes genomes: a test case for predicting lifestyles and emergence of pathogens.</title>
        <authorList>
            <person name="Haridas S."/>
            <person name="Albert R."/>
            <person name="Binder M."/>
            <person name="Bloem J."/>
            <person name="Labutti K."/>
            <person name="Salamov A."/>
            <person name="Andreopoulos B."/>
            <person name="Baker S."/>
            <person name="Barry K."/>
            <person name="Bills G."/>
            <person name="Bluhm B."/>
            <person name="Cannon C."/>
            <person name="Castanera R."/>
            <person name="Culley D."/>
            <person name="Daum C."/>
            <person name="Ezra D."/>
            <person name="Gonzalez J."/>
            <person name="Henrissat B."/>
            <person name="Kuo A."/>
            <person name="Liang C."/>
            <person name="Lipzen A."/>
            <person name="Lutzoni F."/>
            <person name="Magnuson J."/>
            <person name="Mondo S."/>
            <person name="Nolan M."/>
            <person name="Ohm R."/>
            <person name="Pangilinan J."/>
            <person name="Park H.-J."/>
            <person name="Ramirez L."/>
            <person name="Alfaro M."/>
            <person name="Sun H."/>
            <person name="Tritt A."/>
            <person name="Yoshinaga Y."/>
            <person name="Zwiers L.-H."/>
            <person name="Turgeon B."/>
            <person name="Goodwin S."/>
            <person name="Spatafora J."/>
            <person name="Crous P."/>
            <person name="Grigoriev I."/>
        </authorList>
    </citation>
    <scope>NUCLEOTIDE SEQUENCE</scope>
    <source>
        <strain evidence="2">CBS 125425</strain>
    </source>
</reference>
<organism evidence="2 3">
    <name type="scientific">Polyplosphaeria fusca</name>
    <dbReference type="NCBI Taxonomy" id="682080"/>
    <lineage>
        <taxon>Eukaryota</taxon>
        <taxon>Fungi</taxon>
        <taxon>Dikarya</taxon>
        <taxon>Ascomycota</taxon>
        <taxon>Pezizomycotina</taxon>
        <taxon>Dothideomycetes</taxon>
        <taxon>Pleosporomycetidae</taxon>
        <taxon>Pleosporales</taxon>
        <taxon>Tetraplosphaeriaceae</taxon>
        <taxon>Polyplosphaeria</taxon>
    </lineage>
</organism>
<dbReference type="AlphaFoldDB" id="A0A9P4V264"/>
<keyword evidence="3" id="KW-1185">Reference proteome</keyword>